<dbReference type="Pfam" id="PF12698">
    <property type="entry name" value="ABC2_membrane_3"/>
    <property type="match status" value="1"/>
</dbReference>
<dbReference type="GO" id="GO:0140359">
    <property type="term" value="F:ABC-type transporter activity"/>
    <property type="evidence" value="ECO:0007669"/>
    <property type="project" value="InterPro"/>
</dbReference>
<keyword evidence="3 6" id="KW-1133">Transmembrane helix</keyword>
<dbReference type="SMART" id="SM00382">
    <property type="entry name" value="AAA"/>
    <property type="match status" value="1"/>
</dbReference>
<dbReference type="GO" id="GO:0005524">
    <property type="term" value="F:ATP binding"/>
    <property type="evidence" value="ECO:0007669"/>
    <property type="project" value="InterPro"/>
</dbReference>
<evidence type="ECO:0000256" key="4">
    <source>
        <dbReference type="ARBA" id="ARBA00023136"/>
    </source>
</evidence>
<evidence type="ECO:0000256" key="3">
    <source>
        <dbReference type="ARBA" id="ARBA00022989"/>
    </source>
</evidence>
<dbReference type="OrthoDB" id="6512918at2759"/>
<accession>A0A8J2Q6R6</accession>
<dbReference type="PANTHER" id="PTHR19229:SF185">
    <property type="entry name" value="ABC TRANSPORTER DOMAIN-CONTAINING PROTEIN"/>
    <property type="match status" value="1"/>
</dbReference>
<feature type="transmembrane region" description="Helical" evidence="6">
    <location>
        <begin position="594"/>
        <end position="614"/>
    </location>
</feature>
<feature type="compositionally biased region" description="Polar residues" evidence="5">
    <location>
        <begin position="135"/>
        <end position="146"/>
    </location>
</feature>
<protein>
    <recommendedName>
        <fullName evidence="7">ABC transporter domain-containing protein</fullName>
    </recommendedName>
</protein>
<dbReference type="FunFam" id="3.40.50.300:FF:000933">
    <property type="entry name" value="ABC transporter A family member 7"/>
    <property type="match status" value="1"/>
</dbReference>
<feature type="transmembrane region" description="Helical" evidence="6">
    <location>
        <begin position="482"/>
        <end position="511"/>
    </location>
</feature>
<feature type="domain" description="ABC transporter" evidence="7">
    <location>
        <begin position="760"/>
        <end position="977"/>
    </location>
</feature>
<feature type="transmembrane region" description="Helical" evidence="6">
    <location>
        <begin position="567"/>
        <end position="587"/>
    </location>
</feature>
<evidence type="ECO:0000313" key="8">
    <source>
        <dbReference type="EMBL" id="CAG7837226.1"/>
    </source>
</evidence>
<dbReference type="GO" id="GO:0016020">
    <property type="term" value="C:membrane"/>
    <property type="evidence" value="ECO:0007669"/>
    <property type="project" value="UniProtKB-SubCell"/>
</dbReference>
<dbReference type="InterPro" id="IPR013525">
    <property type="entry name" value="ABC2_TM"/>
</dbReference>
<feature type="transmembrane region" description="Helical" evidence="6">
    <location>
        <begin position="28"/>
        <end position="47"/>
    </location>
</feature>
<proteinExistence type="predicted"/>
<evidence type="ECO:0000259" key="7">
    <source>
        <dbReference type="PROSITE" id="PS50893"/>
    </source>
</evidence>
<dbReference type="GO" id="GO:0005319">
    <property type="term" value="F:lipid transporter activity"/>
    <property type="evidence" value="ECO:0007669"/>
    <property type="project" value="TreeGrafter"/>
</dbReference>
<feature type="compositionally biased region" description="Low complexity" evidence="5">
    <location>
        <begin position="148"/>
        <end position="157"/>
    </location>
</feature>
<dbReference type="Proteomes" id="UP000708208">
    <property type="component" value="Unassembled WGS sequence"/>
</dbReference>
<feature type="region of interest" description="Disordered" evidence="5">
    <location>
        <begin position="135"/>
        <end position="157"/>
    </location>
</feature>
<dbReference type="InterPro" id="IPR003593">
    <property type="entry name" value="AAA+_ATPase"/>
</dbReference>
<evidence type="ECO:0000256" key="2">
    <source>
        <dbReference type="ARBA" id="ARBA00022692"/>
    </source>
</evidence>
<gene>
    <name evidence="8" type="ORF">AFUS01_LOCUS46373</name>
</gene>
<keyword evidence="9" id="KW-1185">Reference proteome</keyword>
<feature type="transmembrane region" description="Helical" evidence="6">
    <location>
        <begin position="626"/>
        <end position="650"/>
    </location>
</feature>
<dbReference type="PROSITE" id="PS50893">
    <property type="entry name" value="ABC_TRANSPORTER_2"/>
    <property type="match status" value="1"/>
</dbReference>
<feature type="transmembrane region" description="Helical" evidence="6">
    <location>
        <begin position="671"/>
        <end position="692"/>
    </location>
</feature>
<name>A0A8J2Q6R6_9HEXA</name>
<keyword evidence="2 6" id="KW-0812">Transmembrane</keyword>
<dbReference type="PANTHER" id="PTHR19229">
    <property type="entry name" value="ATP-BINDING CASSETTE TRANSPORTER SUBFAMILY A ABCA"/>
    <property type="match status" value="1"/>
</dbReference>
<reference evidence="8" key="1">
    <citation type="submission" date="2021-06" db="EMBL/GenBank/DDBJ databases">
        <authorList>
            <person name="Hodson N. C."/>
            <person name="Mongue J. A."/>
            <person name="Jaron S. K."/>
        </authorList>
    </citation>
    <scope>NUCLEOTIDE SEQUENCE</scope>
</reference>
<evidence type="ECO:0000256" key="1">
    <source>
        <dbReference type="ARBA" id="ARBA00004141"/>
    </source>
</evidence>
<sequence>MSQCQFYHQLKLLLWKNFLIRRRQKKRLFIEFFWPLMLFLVLCWVRSQALATRRPDCHLVPKALPSVGGFEFIQNYICSFANPCFDYDIEDEEHWKEAPVNKYTSRFIKFMEIYLKDPDLIDLIRDEMVNLSINHQKNQSPGTVRQQPLPSSPDSPLVSKGNEIQNFLCGEFQGSILADLTEAEFDFDALEDLSFLPNPGMTIKDPGLSKNCRVMFAKLHRYRGTSLVWKTLKHFIRGWILFAPNNSYTDQVMMKVDEKIKELQQGAAVMKSFESSFTSIRDWAVENTDDVETIKKVFADDALVDKILSGWNVTDVDDAAHMRDMLKLFAKTDTVESLNILIELTKEVQKFIQCFRFDKRVGYETEKEAVEAAALLQSSNMVWAVVVFEMDEHKNATLPDPLTIKIRMDISKVDKTNVIQDRKSSRNRPRRQPFKIKYITYGFTYLQEMVERAAIEVKTGKLLDQHTSFIQQYPFPCHVQDFFLGVLALTFPLLMTVSWIYSAAMIIKSIVYEREHHLKEMMKIMGLPNAVMWLGWLIDSFMVLSLSATMLSALLKFGNILPYSDFTLIWVFMISYSVSVICLSFLMSTFFSRANSAAAAGGIGFFLLYLPYNFFKLWLDRDALSWYHVLPFCLISNIAFGLGCSTFVELEKDGVGALWESLNSNTDDFDLRYSISMLWFDSFLYFALTLYIEVISPASAGIPKPWYFLFQPSTYIKRSKLIANNSNEFPVESTLPIQSSANTDHTCLVEPVPDHYISGVKVIGLGKTFPNGRIALKNLNIEFYENQITSFLGHNGAGKTTTVSILTGIYPPSKGTAFVNGYEIMKDMDSARKNLGVCPQYNVLFSRLTVAEHLTFFSGLKGKDRQVSAKEIEVILDDLRISEKGNDYPSSLSGGMKRKLCVGIAFCGRSKTVFLDEPTAGVDPYSRRSIWELLLKYKQGRTIILTTHFMDEADILGDRIAIISNGTLKAAGSSLEC</sequence>
<evidence type="ECO:0000256" key="6">
    <source>
        <dbReference type="SAM" id="Phobius"/>
    </source>
</evidence>
<dbReference type="PROSITE" id="PS00211">
    <property type="entry name" value="ABC_TRANSPORTER_1"/>
    <property type="match status" value="1"/>
</dbReference>
<dbReference type="InterPro" id="IPR026082">
    <property type="entry name" value="ABCA"/>
</dbReference>
<dbReference type="InterPro" id="IPR003439">
    <property type="entry name" value="ABC_transporter-like_ATP-bd"/>
</dbReference>
<organism evidence="8 9">
    <name type="scientific">Allacma fusca</name>
    <dbReference type="NCBI Taxonomy" id="39272"/>
    <lineage>
        <taxon>Eukaryota</taxon>
        <taxon>Metazoa</taxon>
        <taxon>Ecdysozoa</taxon>
        <taxon>Arthropoda</taxon>
        <taxon>Hexapoda</taxon>
        <taxon>Collembola</taxon>
        <taxon>Symphypleona</taxon>
        <taxon>Sminthuridae</taxon>
        <taxon>Allacma</taxon>
    </lineage>
</organism>
<comment type="caution">
    <text evidence="8">The sequence shown here is derived from an EMBL/GenBank/DDBJ whole genome shotgun (WGS) entry which is preliminary data.</text>
</comment>
<keyword evidence="4 6" id="KW-0472">Membrane</keyword>
<dbReference type="GO" id="GO:0016887">
    <property type="term" value="F:ATP hydrolysis activity"/>
    <property type="evidence" value="ECO:0007669"/>
    <property type="project" value="InterPro"/>
</dbReference>
<dbReference type="CDD" id="cd03263">
    <property type="entry name" value="ABC_subfamily_A"/>
    <property type="match status" value="1"/>
</dbReference>
<comment type="subcellular location">
    <subcellularLocation>
        <location evidence="1">Membrane</location>
        <topology evidence="1">Multi-pass membrane protein</topology>
    </subcellularLocation>
</comment>
<evidence type="ECO:0000256" key="5">
    <source>
        <dbReference type="SAM" id="MobiDB-lite"/>
    </source>
</evidence>
<evidence type="ECO:0000313" key="9">
    <source>
        <dbReference type="Proteomes" id="UP000708208"/>
    </source>
</evidence>
<dbReference type="AlphaFoldDB" id="A0A8J2Q6R6"/>
<dbReference type="InterPro" id="IPR017871">
    <property type="entry name" value="ABC_transporter-like_CS"/>
</dbReference>
<dbReference type="EMBL" id="CAJVCH010571334">
    <property type="protein sequence ID" value="CAG7837226.1"/>
    <property type="molecule type" value="Genomic_DNA"/>
</dbReference>
<feature type="transmembrane region" description="Helical" evidence="6">
    <location>
        <begin position="531"/>
        <end position="555"/>
    </location>
</feature>
<dbReference type="Pfam" id="PF00005">
    <property type="entry name" value="ABC_tran"/>
    <property type="match status" value="1"/>
</dbReference>